<keyword evidence="4 8" id="KW-0274">FAD</keyword>
<proteinExistence type="predicted"/>
<dbReference type="FunFam" id="3.40.30.10:FF:000425">
    <property type="entry name" value="Sulfhydryl oxidase"/>
    <property type="match status" value="1"/>
</dbReference>
<dbReference type="GO" id="GO:0005615">
    <property type="term" value="C:extracellular space"/>
    <property type="evidence" value="ECO:0007669"/>
    <property type="project" value="TreeGrafter"/>
</dbReference>
<feature type="domain" description="ERV/ALR sulfhydryl oxidase" evidence="10">
    <location>
        <begin position="300"/>
        <end position="406"/>
    </location>
</feature>
<dbReference type="SUPFAM" id="SSF69000">
    <property type="entry name" value="FAD-dependent thiol oxidase"/>
    <property type="match status" value="1"/>
</dbReference>
<evidence type="ECO:0000256" key="6">
    <source>
        <dbReference type="ARBA" id="ARBA00023157"/>
    </source>
</evidence>
<keyword evidence="12" id="KW-1185">Reference proteome</keyword>
<dbReference type="InterPro" id="IPR013766">
    <property type="entry name" value="Thioredoxin_domain"/>
</dbReference>
<keyword evidence="8" id="KW-1133">Transmembrane helix</keyword>
<comment type="catalytic activity">
    <reaction evidence="8">
        <text>2 R'C(R)SH + O2 = R'C(R)S-S(R)CR' + H2O2</text>
        <dbReference type="Rhea" id="RHEA:17357"/>
        <dbReference type="ChEBI" id="CHEBI:15379"/>
        <dbReference type="ChEBI" id="CHEBI:16240"/>
        <dbReference type="ChEBI" id="CHEBI:16520"/>
        <dbReference type="ChEBI" id="CHEBI:17412"/>
        <dbReference type="EC" id="1.8.3.2"/>
    </reaction>
</comment>
<evidence type="ECO:0000256" key="3">
    <source>
        <dbReference type="ARBA" id="ARBA00022729"/>
    </source>
</evidence>
<evidence type="ECO:0000256" key="4">
    <source>
        <dbReference type="ARBA" id="ARBA00022827"/>
    </source>
</evidence>
<evidence type="ECO:0000256" key="9">
    <source>
        <dbReference type="SAM" id="SignalP"/>
    </source>
</evidence>
<keyword evidence="8" id="KW-0472">Membrane</keyword>
<name>A0A158P986_ANGCA</name>
<evidence type="ECO:0000313" key="12">
    <source>
        <dbReference type="Proteomes" id="UP000035642"/>
    </source>
</evidence>
<evidence type="ECO:0000256" key="1">
    <source>
        <dbReference type="ARBA" id="ARBA00001974"/>
    </source>
</evidence>
<keyword evidence="8" id="KW-0812">Transmembrane</keyword>
<dbReference type="InterPro" id="IPR039798">
    <property type="entry name" value="Sulfhydryl_oxidase"/>
</dbReference>
<accession>A0A158P986</accession>
<dbReference type="InterPro" id="IPR036774">
    <property type="entry name" value="ERV/ALR_sulphydryl_oxid_sf"/>
</dbReference>
<evidence type="ECO:0000259" key="11">
    <source>
        <dbReference type="PROSITE" id="PS51352"/>
    </source>
</evidence>
<keyword evidence="2 8" id="KW-0285">Flavoprotein</keyword>
<dbReference type="EC" id="1.8.3.2" evidence="8"/>
<feature type="signal peptide" evidence="9">
    <location>
        <begin position="1"/>
        <end position="20"/>
    </location>
</feature>
<dbReference type="InterPro" id="IPR017905">
    <property type="entry name" value="ERV/ALR_sulphydryl_oxidase"/>
</dbReference>
<dbReference type="Pfam" id="PF00085">
    <property type="entry name" value="Thioredoxin"/>
    <property type="match status" value="1"/>
</dbReference>
<protein>
    <recommendedName>
        <fullName evidence="8">Sulfhydryl oxidase</fullName>
        <ecNumber evidence="8">1.8.3.2</ecNumber>
    </recommendedName>
</protein>
<dbReference type="PANTHER" id="PTHR22897:SF26">
    <property type="entry name" value="SULFHYDRYL OXIDASE"/>
    <property type="match status" value="1"/>
</dbReference>
<dbReference type="Gene3D" id="3.40.30.10">
    <property type="entry name" value="Glutaredoxin"/>
    <property type="match status" value="1"/>
</dbReference>
<dbReference type="AlphaFoldDB" id="A0A158P986"/>
<dbReference type="CDD" id="cd02992">
    <property type="entry name" value="PDI_a_QSOX"/>
    <property type="match status" value="1"/>
</dbReference>
<keyword evidence="6" id="KW-1015">Disulfide bond</keyword>
<dbReference type="STRING" id="6313.A0A158P986"/>
<keyword evidence="5 8" id="KW-0560">Oxidoreductase</keyword>
<keyword evidence="7" id="KW-0325">Glycoprotein</keyword>
<dbReference type="Pfam" id="PF04777">
    <property type="entry name" value="Evr1_Alr"/>
    <property type="match status" value="1"/>
</dbReference>
<dbReference type="Gene3D" id="1.20.120.1960">
    <property type="entry name" value="QSOX sulfhydryl oxidase domain"/>
    <property type="match status" value="1"/>
</dbReference>
<comment type="cofactor">
    <cofactor evidence="1 8">
        <name>FAD</name>
        <dbReference type="ChEBI" id="CHEBI:57692"/>
    </cofactor>
</comment>
<dbReference type="GO" id="GO:0016971">
    <property type="term" value="F:flavin-dependent sulfhydryl oxidase activity"/>
    <property type="evidence" value="ECO:0007669"/>
    <property type="project" value="InterPro"/>
</dbReference>
<organism evidence="12 13">
    <name type="scientific">Angiostrongylus cantonensis</name>
    <name type="common">Rat lungworm</name>
    <dbReference type="NCBI Taxonomy" id="6313"/>
    <lineage>
        <taxon>Eukaryota</taxon>
        <taxon>Metazoa</taxon>
        <taxon>Ecdysozoa</taxon>
        <taxon>Nematoda</taxon>
        <taxon>Chromadorea</taxon>
        <taxon>Rhabditida</taxon>
        <taxon>Rhabditina</taxon>
        <taxon>Rhabditomorpha</taxon>
        <taxon>Strongyloidea</taxon>
        <taxon>Metastrongylidae</taxon>
        <taxon>Angiostrongylus</taxon>
    </lineage>
</organism>
<reference evidence="12" key="1">
    <citation type="submission" date="2012-09" db="EMBL/GenBank/DDBJ databases">
        <authorList>
            <person name="Martin A.A."/>
        </authorList>
    </citation>
    <scope>NUCLEOTIDE SEQUENCE</scope>
</reference>
<evidence type="ECO:0000313" key="13">
    <source>
        <dbReference type="WBParaSite" id="ACAC_0000796301-mRNA-1"/>
    </source>
</evidence>
<evidence type="ECO:0000256" key="5">
    <source>
        <dbReference type="ARBA" id="ARBA00023002"/>
    </source>
</evidence>
<dbReference type="Proteomes" id="UP000035642">
    <property type="component" value="Unassembled WGS sequence"/>
</dbReference>
<dbReference type="InterPro" id="IPR042568">
    <property type="entry name" value="QSOX_FAD-bd_sf"/>
</dbReference>
<feature type="domain" description="Thioredoxin" evidence="11">
    <location>
        <begin position="22"/>
        <end position="144"/>
    </location>
</feature>
<dbReference type="GO" id="GO:0000139">
    <property type="term" value="C:Golgi membrane"/>
    <property type="evidence" value="ECO:0007669"/>
    <property type="project" value="TreeGrafter"/>
</dbReference>
<dbReference type="GO" id="GO:0003756">
    <property type="term" value="F:protein disulfide isomerase activity"/>
    <property type="evidence" value="ECO:0007669"/>
    <property type="project" value="TreeGrafter"/>
</dbReference>
<evidence type="ECO:0000256" key="7">
    <source>
        <dbReference type="ARBA" id="ARBA00023180"/>
    </source>
</evidence>
<sequence>MLLRWFLSSVFVVLIRFITSSSLYDPRDPVLELNTSSFNSAVYNSETAHVVEFYSSWCGACIAYAPTFKSFARHLVLWKPFVEVTVVDCANDFNLPLCRDHSVNAFPTIKYFKHHASNRNDGVLYEGNKYDIDNMELDVAGLLQADFENQQHPLRKIFHSIKRCSFPNIDCFISFPSIRLVFIFDVVSSTVRIAVSVKSQVPASVPLGNTTQYQVQLVDLKSTLSYMLFKVEFGDAETVDEHYTPGTTPMRRLLYRINEWLQRVDGRLAVDDWNGKLEEIQLALGNPLPKKIQWLACAGSKPNLRGYTCGLWTLAHVISVEAYKIEANNPSFNPLNEVMEPFHKFISHFLSCGECAKNFDKEAEKHKLAQVSTRDEMVMWFWRVHNFVNKRLSGSPSDDPLFRKRQFPPPVLCAQCYDVSGAFDETQVLYFLRTYYGNIQQDLGLEYEMNEYQGGKLHATSLRHLNPKFAVHTDKVRFVLFALILKKVELDASPQRDWIDIEGYQSLTYKSRTQLYLVWLSIIGFVIVFAYWKYRRNRSKFWKTFYYHSDFKMFPWSSSPSSRKYAV</sequence>
<evidence type="ECO:0000259" key="10">
    <source>
        <dbReference type="PROSITE" id="PS51324"/>
    </source>
</evidence>
<dbReference type="PROSITE" id="PS51324">
    <property type="entry name" value="ERV_ALR"/>
    <property type="match status" value="1"/>
</dbReference>
<keyword evidence="3 9" id="KW-0732">Signal</keyword>
<feature type="chain" id="PRO_5007630148" description="Sulfhydryl oxidase" evidence="9">
    <location>
        <begin position="21"/>
        <end position="567"/>
    </location>
</feature>
<dbReference type="SUPFAM" id="SSF52833">
    <property type="entry name" value="Thioredoxin-like"/>
    <property type="match status" value="1"/>
</dbReference>
<reference evidence="13" key="2">
    <citation type="submission" date="2016-04" db="UniProtKB">
        <authorList>
            <consortium name="WormBaseParasite"/>
        </authorList>
    </citation>
    <scope>IDENTIFICATION</scope>
</reference>
<dbReference type="InterPro" id="IPR036249">
    <property type="entry name" value="Thioredoxin-like_sf"/>
</dbReference>
<dbReference type="GO" id="GO:0006457">
    <property type="term" value="P:protein folding"/>
    <property type="evidence" value="ECO:0007669"/>
    <property type="project" value="TreeGrafter"/>
</dbReference>
<dbReference type="PROSITE" id="PS51352">
    <property type="entry name" value="THIOREDOXIN_2"/>
    <property type="match status" value="1"/>
</dbReference>
<feature type="transmembrane region" description="Helical" evidence="8">
    <location>
        <begin position="515"/>
        <end position="534"/>
    </location>
</feature>
<evidence type="ECO:0000256" key="2">
    <source>
        <dbReference type="ARBA" id="ARBA00022630"/>
    </source>
</evidence>
<dbReference type="PANTHER" id="PTHR22897">
    <property type="entry name" value="QUIESCIN Q6-RELATED SULFHYDRYL OXIDASE"/>
    <property type="match status" value="1"/>
</dbReference>
<evidence type="ECO:0000256" key="8">
    <source>
        <dbReference type="RuleBase" id="RU371123"/>
    </source>
</evidence>
<dbReference type="Gene3D" id="1.20.120.310">
    <property type="entry name" value="ERV/ALR sulfhydryl oxidase domain"/>
    <property type="match status" value="1"/>
</dbReference>
<dbReference type="WBParaSite" id="ACAC_0000796301-mRNA-1">
    <property type="protein sequence ID" value="ACAC_0000796301-mRNA-1"/>
    <property type="gene ID" value="ACAC_0000796301"/>
</dbReference>